<protein>
    <submittedName>
        <fullName evidence="2">Uncharacterized protein</fullName>
    </submittedName>
</protein>
<sequence>MKYNLSIPLTLLLAAGNGYGRPLDSQLVDDGAPCGIVDGIRYVCNPASQVMCTTMLGRTQSICARISDEGDRCDNDYTMCANHLTCNIQNGQLEGVCAAMALA</sequence>
<dbReference type="Proteomes" id="UP000278143">
    <property type="component" value="Unassembled WGS sequence"/>
</dbReference>
<keyword evidence="3" id="KW-1185">Reference proteome</keyword>
<proteinExistence type="predicted"/>
<evidence type="ECO:0000313" key="2">
    <source>
        <dbReference type="EMBL" id="RKP27035.1"/>
    </source>
</evidence>
<evidence type="ECO:0000313" key="3">
    <source>
        <dbReference type="Proteomes" id="UP000278143"/>
    </source>
</evidence>
<name>A0A4P9Z3N4_9FUNG</name>
<dbReference type="AlphaFoldDB" id="A0A4P9Z3N4"/>
<feature type="chain" id="PRO_5020491246" evidence="1">
    <location>
        <begin position="21"/>
        <end position="103"/>
    </location>
</feature>
<gene>
    <name evidence="2" type="ORF">SYNPS1DRAFT_27300</name>
</gene>
<reference evidence="3" key="1">
    <citation type="journal article" date="2018" name="Nat. Microbiol.">
        <title>Leveraging single-cell genomics to expand the fungal tree of life.</title>
        <authorList>
            <person name="Ahrendt S.R."/>
            <person name="Quandt C.A."/>
            <person name="Ciobanu D."/>
            <person name="Clum A."/>
            <person name="Salamov A."/>
            <person name="Andreopoulos B."/>
            <person name="Cheng J.F."/>
            <person name="Woyke T."/>
            <person name="Pelin A."/>
            <person name="Henrissat B."/>
            <person name="Reynolds N.K."/>
            <person name="Benny G.L."/>
            <person name="Smith M.E."/>
            <person name="James T.Y."/>
            <person name="Grigoriev I.V."/>
        </authorList>
    </citation>
    <scope>NUCLEOTIDE SEQUENCE [LARGE SCALE GENOMIC DNA]</scope>
    <source>
        <strain evidence="3">Benny S71-1</strain>
    </source>
</reference>
<keyword evidence="1" id="KW-0732">Signal</keyword>
<accession>A0A4P9Z3N4</accession>
<evidence type="ECO:0000256" key="1">
    <source>
        <dbReference type="SAM" id="SignalP"/>
    </source>
</evidence>
<dbReference type="EMBL" id="KZ989284">
    <property type="protein sequence ID" value="RKP27035.1"/>
    <property type="molecule type" value="Genomic_DNA"/>
</dbReference>
<feature type="signal peptide" evidence="1">
    <location>
        <begin position="1"/>
        <end position="20"/>
    </location>
</feature>
<dbReference type="OrthoDB" id="10429402at2759"/>
<organism evidence="2 3">
    <name type="scientific">Syncephalis pseudoplumigaleata</name>
    <dbReference type="NCBI Taxonomy" id="1712513"/>
    <lineage>
        <taxon>Eukaryota</taxon>
        <taxon>Fungi</taxon>
        <taxon>Fungi incertae sedis</taxon>
        <taxon>Zoopagomycota</taxon>
        <taxon>Zoopagomycotina</taxon>
        <taxon>Zoopagomycetes</taxon>
        <taxon>Zoopagales</taxon>
        <taxon>Piptocephalidaceae</taxon>
        <taxon>Syncephalis</taxon>
    </lineage>
</organism>